<dbReference type="Proteomes" id="UP000749646">
    <property type="component" value="Unassembled WGS sequence"/>
</dbReference>
<proteinExistence type="predicted"/>
<feature type="region of interest" description="Disordered" evidence="1">
    <location>
        <begin position="30"/>
        <end position="92"/>
    </location>
</feature>
<organism evidence="2 3">
    <name type="scientific">Modicella reniformis</name>
    <dbReference type="NCBI Taxonomy" id="1440133"/>
    <lineage>
        <taxon>Eukaryota</taxon>
        <taxon>Fungi</taxon>
        <taxon>Fungi incertae sedis</taxon>
        <taxon>Mucoromycota</taxon>
        <taxon>Mortierellomycotina</taxon>
        <taxon>Mortierellomycetes</taxon>
        <taxon>Mortierellales</taxon>
        <taxon>Mortierellaceae</taxon>
        <taxon>Modicella</taxon>
    </lineage>
</organism>
<dbReference type="OrthoDB" id="2449733at2759"/>
<evidence type="ECO:0000256" key="1">
    <source>
        <dbReference type="SAM" id="MobiDB-lite"/>
    </source>
</evidence>
<sequence length="269" mass="29539">MHSNNTQVHVQIPAAYYSLGSVAMNGNMGFEHSSSSNNGNTPLNTYHTGNQFHNSSQHHHTTSPQLGYHGHQQQPHNGSSQHSHNGSNHVHHPDLQKTISLQHQVDIYQPPHQTLDSDLMNPIVNRQLNNQYASNYHSPYNYHYSNQHTHYGKQQQYQQQVEQQSQSSEQQMRSNASTPTPTLTSALSTVSSASTPSLSSNTTLPNGHEYYNRQSSPSVTSTTPSSALHVPTSPDSLVMGSHPSPLASGMAQPMSTWTNSNGKVSRVSG</sequence>
<name>A0A9P6M874_9FUNG</name>
<feature type="region of interest" description="Disordered" evidence="1">
    <location>
        <begin position="149"/>
        <end position="269"/>
    </location>
</feature>
<accession>A0A9P6M874</accession>
<evidence type="ECO:0000313" key="3">
    <source>
        <dbReference type="Proteomes" id="UP000749646"/>
    </source>
</evidence>
<comment type="caution">
    <text evidence="2">The sequence shown here is derived from an EMBL/GenBank/DDBJ whole genome shotgun (WGS) entry which is preliminary data.</text>
</comment>
<dbReference type="AlphaFoldDB" id="A0A9P6M874"/>
<feature type="compositionally biased region" description="Polar residues" evidence="1">
    <location>
        <begin position="253"/>
        <end position="269"/>
    </location>
</feature>
<feature type="compositionally biased region" description="Low complexity" evidence="1">
    <location>
        <begin position="69"/>
        <end position="88"/>
    </location>
</feature>
<dbReference type="EMBL" id="JAAAHW010004431">
    <property type="protein sequence ID" value="KAF9974485.1"/>
    <property type="molecule type" value="Genomic_DNA"/>
</dbReference>
<feature type="compositionally biased region" description="Low complexity" evidence="1">
    <location>
        <begin position="215"/>
        <end position="226"/>
    </location>
</feature>
<evidence type="ECO:0000313" key="2">
    <source>
        <dbReference type="EMBL" id="KAF9974485.1"/>
    </source>
</evidence>
<protein>
    <submittedName>
        <fullName evidence="2">Uncharacterized protein</fullName>
    </submittedName>
</protein>
<keyword evidence="3" id="KW-1185">Reference proteome</keyword>
<feature type="compositionally biased region" description="Polar residues" evidence="1">
    <location>
        <begin position="32"/>
        <end position="55"/>
    </location>
</feature>
<reference evidence="2" key="1">
    <citation type="journal article" date="2020" name="Fungal Divers.">
        <title>Resolving the Mortierellaceae phylogeny through synthesis of multi-gene phylogenetics and phylogenomics.</title>
        <authorList>
            <person name="Vandepol N."/>
            <person name="Liber J."/>
            <person name="Desiro A."/>
            <person name="Na H."/>
            <person name="Kennedy M."/>
            <person name="Barry K."/>
            <person name="Grigoriev I.V."/>
            <person name="Miller A.N."/>
            <person name="O'Donnell K."/>
            <person name="Stajich J.E."/>
            <person name="Bonito G."/>
        </authorList>
    </citation>
    <scope>NUCLEOTIDE SEQUENCE</scope>
    <source>
        <strain evidence="2">MES-2147</strain>
    </source>
</reference>
<feature type="compositionally biased region" description="Low complexity" evidence="1">
    <location>
        <begin position="149"/>
        <end position="206"/>
    </location>
</feature>
<gene>
    <name evidence="2" type="ORF">BGZ65_008702</name>
</gene>